<dbReference type="EMBL" id="CAXKWB010005677">
    <property type="protein sequence ID" value="CAL4079391.1"/>
    <property type="molecule type" value="Genomic_DNA"/>
</dbReference>
<dbReference type="SUPFAM" id="SSF56436">
    <property type="entry name" value="C-type lectin-like"/>
    <property type="match status" value="1"/>
</dbReference>
<protein>
    <recommendedName>
        <fullName evidence="3">C-type lectin domain-containing protein</fullName>
    </recommendedName>
</protein>
<evidence type="ECO:0008006" key="3">
    <source>
        <dbReference type="Google" id="ProtNLM"/>
    </source>
</evidence>
<keyword evidence="2" id="KW-1185">Reference proteome</keyword>
<feature type="non-terminal residue" evidence="1">
    <location>
        <position position="1"/>
    </location>
</feature>
<organism evidence="1 2">
    <name type="scientific">Meganyctiphanes norvegica</name>
    <name type="common">Northern krill</name>
    <name type="synonym">Thysanopoda norvegica</name>
    <dbReference type="NCBI Taxonomy" id="48144"/>
    <lineage>
        <taxon>Eukaryota</taxon>
        <taxon>Metazoa</taxon>
        <taxon>Ecdysozoa</taxon>
        <taxon>Arthropoda</taxon>
        <taxon>Crustacea</taxon>
        <taxon>Multicrustacea</taxon>
        <taxon>Malacostraca</taxon>
        <taxon>Eumalacostraca</taxon>
        <taxon>Eucarida</taxon>
        <taxon>Euphausiacea</taxon>
        <taxon>Euphausiidae</taxon>
        <taxon>Meganyctiphanes</taxon>
    </lineage>
</organism>
<dbReference type="Proteomes" id="UP001497623">
    <property type="component" value="Unassembled WGS sequence"/>
</dbReference>
<comment type="caution">
    <text evidence="1">The sequence shown here is derived from an EMBL/GenBank/DDBJ whole genome shotgun (WGS) entry which is preliminary data.</text>
</comment>
<accession>A0AAV2QBL5</accession>
<gene>
    <name evidence="1" type="ORF">MNOR_LOCUS10985</name>
</gene>
<evidence type="ECO:0000313" key="2">
    <source>
        <dbReference type="Proteomes" id="UP001497623"/>
    </source>
</evidence>
<reference evidence="1 2" key="1">
    <citation type="submission" date="2024-05" db="EMBL/GenBank/DDBJ databases">
        <authorList>
            <person name="Wallberg A."/>
        </authorList>
    </citation>
    <scope>NUCLEOTIDE SEQUENCE [LARGE SCALE GENOMIC DNA]</scope>
</reference>
<feature type="non-terminal residue" evidence="1">
    <location>
        <position position="169"/>
    </location>
</feature>
<evidence type="ECO:0000313" key="1">
    <source>
        <dbReference type="EMBL" id="CAL4079391.1"/>
    </source>
</evidence>
<dbReference type="InterPro" id="IPR016187">
    <property type="entry name" value="CTDL_fold"/>
</dbReference>
<name>A0AAV2QBL5_MEGNR</name>
<proteinExistence type="predicted"/>
<dbReference type="AlphaFoldDB" id="A0AAV2QBL5"/>
<sequence length="169" mass="18415">GEVSYVWVGAKFIQPDGDAGRLRWISDNNTVPQVLLLNGYLGVSGHCMMMRLDNHGLLNNLFYSPYQASNCPNQYQVLCQTQEATTAASVAVSNVQNTTAAIQPSTTIGCPDGVTYPEQTGSCYKLFLAKFPWSSAESVCLEGGFALARPGDNLNIINELRQKLIDKYG</sequence>